<dbReference type="Pfam" id="PF03914">
    <property type="entry name" value="CBF"/>
    <property type="match status" value="1"/>
</dbReference>
<dbReference type="InterPro" id="IPR016024">
    <property type="entry name" value="ARM-type_fold"/>
</dbReference>
<dbReference type="EMBL" id="GL732552">
    <property type="protein sequence ID" value="EFX79303.1"/>
    <property type="molecule type" value="Genomic_DNA"/>
</dbReference>
<organism evidence="4 5">
    <name type="scientific">Daphnia pulex</name>
    <name type="common">Water flea</name>
    <dbReference type="NCBI Taxonomy" id="6669"/>
    <lineage>
        <taxon>Eukaryota</taxon>
        <taxon>Metazoa</taxon>
        <taxon>Ecdysozoa</taxon>
        <taxon>Arthropoda</taxon>
        <taxon>Crustacea</taxon>
        <taxon>Branchiopoda</taxon>
        <taxon>Diplostraca</taxon>
        <taxon>Cladocera</taxon>
        <taxon>Anomopoda</taxon>
        <taxon>Daphniidae</taxon>
        <taxon>Daphnia</taxon>
    </lineage>
</organism>
<name>E9GM49_DAPPU</name>
<dbReference type="InterPro" id="IPR011989">
    <property type="entry name" value="ARM-like"/>
</dbReference>
<dbReference type="Gene3D" id="1.25.10.10">
    <property type="entry name" value="Leucine-rich Repeat Variant"/>
    <property type="match status" value="1"/>
</dbReference>
<dbReference type="KEGG" id="dpx:DAPPUDRAFT_52511"/>
<dbReference type="Proteomes" id="UP000000305">
    <property type="component" value="Unassembled WGS sequence"/>
</dbReference>
<gene>
    <name evidence="4" type="ORF">DAPPUDRAFT_52511</name>
</gene>
<dbReference type="PhylomeDB" id="E9GM49"/>
<feature type="non-terminal residue" evidence="4">
    <location>
        <position position="1"/>
    </location>
</feature>
<evidence type="ECO:0000313" key="4">
    <source>
        <dbReference type="EMBL" id="EFX79303.1"/>
    </source>
</evidence>
<dbReference type="InParanoid" id="E9GM49"/>
<dbReference type="OMA" id="NKLGHPN"/>
<keyword evidence="5" id="KW-1185">Reference proteome</keyword>
<evidence type="ECO:0000256" key="1">
    <source>
        <dbReference type="ARBA" id="ARBA00007797"/>
    </source>
</evidence>
<evidence type="ECO:0000313" key="5">
    <source>
        <dbReference type="Proteomes" id="UP000000305"/>
    </source>
</evidence>
<dbReference type="GO" id="GO:0005634">
    <property type="term" value="C:nucleus"/>
    <property type="evidence" value="ECO:0000318"/>
    <property type="project" value="GO_Central"/>
</dbReference>
<dbReference type="PANTHER" id="PTHR12048">
    <property type="entry name" value="CCAAT-BINDING FACTOR-RELATED"/>
    <property type="match status" value="1"/>
</dbReference>
<feature type="compositionally biased region" description="Basic and acidic residues" evidence="2">
    <location>
        <begin position="412"/>
        <end position="436"/>
    </location>
</feature>
<sequence>SETKWIQTVLKSGAFADKIAAHSLLLQESPVHNLPSLKFLISLLDVKGRRECMSSLDALLRLFTEGRILNPNAKLSLMNKKPIGALSTVTPRERKELLALWSFEYQLKDFYNQFLVALDGLLKDAVDTTRRKGISAIATLLSYSPEQEQGLLSRLVNKVGDPTRAVATSTVGQMERLLQKHPQMKLVVVAEVERLLYRSNINTKAQYYALCFLSQILLDSDDVPLATKLIIIYVSFFKACVKNGEVDSKLMNALLTGLKRAYPYSKTVAITGGPLDGHVDTLFKIVHMVKFSLATQVLCILDQIVEIDKNNSDRFYSVLFRKLFDPEVGHSTKQSMFLNLLYRVLKRDESLPRLRTFVKRILQVCLCCPPTLGCALLYLVSELIKFRPELQHFPKEITTKEYVGEDDDDEEEHYKDVDDEDEHYKDADEEEEHNKDADEEEEEGSVKEDETDTNQEVEKKKTSTWVHRKISHSKLNSKSGYDPLARNPLFARAEQSGGMWELHLLTSHFHPSVSLFAKTIVDGVPIDYTGDPLQDFTLPRFLDRFVFRNPKLVTAAQVKLPAQRVYLPRGVRAMAVDSKEFAKQPKNCIPADEMFLYQ</sequence>
<accession>E9GM49</accession>
<dbReference type="AlphaFoldDB" id="E9GM49"/>
<dbReference type="STRING" id="6669.E9GM49"/>
<dbReference type="InterPro" id="IPR005612">
    <property type="entry name" value="CCAAT-binding_factor"/>
</dbReference>
<dbReference type="HOGENOM" id="CLU_003417_3_0_1"/>
<comment type="similarity">
    <text evidence="1">Belongs to the CBF/MAK21 family.</text>
</comment>
<feature type="compositionally biased region" description="Acidic residues" evidence="2">
    <location>
        <begin position="437"/>
        <end position="455"/>
    </location>
</feature>
<reference evidence="4 5" key="1">
    <citation type="journal article" date="2011" name="Science">
        <title>The ecoresponsive genome of Daphnia pulex.</title>
        <authorList>
            <person name="Colbourne J.K."/>
            <person name="Pfrender M.E."/>
            <person name="Gilbert D."/>
            <person name="Thomas W.K."/>
            <person name="Tucker A."/>
            <person name="Oakley T.H."/>
            <person name="Tokishita S."/>
            <person name="Aerts A."/>
            <person name="Arnold G.J."/>
            <person name="Basu M.K."/>
            <person name="Bauer D.J."/>
            <person name="Caceres C.E."/>
            <person name="Carmel L."/>
            <person name="Casola C."/>
            <person name="Choi J.H."/>
            <person name="Detter J.C."/>
            <person name="Dong Q."/>
            <person name="Dusheyko S."/>
            <person name="Eads B.D."/>
            <person name="Frohlich T."/>
            <person name="Geiler-Samerotte K.A."/>
            <person name="Gerlach D."/>
            <person name="Hatcher P."/>
            <person name="Jogdeo S."/>
            <person name="Krijgsveld J."/>
            <person name="Kriventseva E.V."/>
            <person name="Kultz D."/>
            <person name="Laforsch C."/>
            <person name="Lindquist E."/>
            <person name="Lopez J."/>
            <person name="Manak J.R."/>
            <person name="Muller J."/>
            <person name="Pangilinan J."/>
            <person name="Patwardhan R.P."/>
            <person name="Pitluck S."/>
            <person name="Pritham E.J."/>
            <person name="Rechtsteiner A."/>
            <person name="Rho M."/>
            <person name="Rogozin I.B."/>
            <person name="Sakarya O."/>
            <person name="Salamov A."/>
            <person name="Schaack S."/>
            <person name="Shapiro H."/>
            <person name="Shiga Y."/>
            <person name="Skalitzky C."/>
            <person name="Smith Z."/>
            <person name="Souvorov A."/>
            <person name="Sung W."/>
            <person name="Tang Z."/>
            <person name="Tsuchiya D."/>
            <person name="Tu H."/>
            <person name="Vos H."/>
            <person name="Wang M."/>
            <person name="Wolf Y.I."/>
            <person name="Yamagata H."/>
            <person name="Yamada T."/>
            <person name="Ye Y."/>
            <person name="Shaw J.R."/>
            <person name="Andrews J."/>
            <person name="Crease T.J."/>
            <person name="Tang H."/>
            <person name="Lucas S.M."/>
            <person name="Robertson H.M."/>
            <person name="Bork P."/>
            <person name="Koonin E.V."/>
            <person name="Zdobnov E.M."/>
            <person name="Grigoriev I.V."/>
            <person name="Lynch M."/>
            <person name="Boore J.L."/>
        </authorList>
    </citation>
    <scope>NUCLEOTIDE SEQUENCE [LARGE SCALE GENOMIC DNA]</scope>
</reference>
<dbReference type="eggNOG" id="KOG2038">
    <property type="taxonomic scope" value="Eukaryota"/>
</dbReference>
<dbReference type="PANTHER" id="PTHR12048:SF0">
    <property type="entry name" value="CCAAT_ENHANCER-BINDING PROTEIN ZETA"/>
    <property type="match status" value="1"/>
</dbReference>
<evidence type="ECO:0000256" key="2">
    <source>
        <dbReference type="SAM" id="MobiDB-lite"/>
    </source>
</evidence>
<dbReference type="OrthoDB" id="28947at2759"/>
<dbReference type="SUPFAM" id="SSF48371">
    <property type="entry name" value="ARM repeat"/>
    <property type="match status" value="1"/>
</dbReference>
<protein>
    <recommendedName>
        <fullName evidence="3">CCAAT-binding factor domain-containing protein</fullName>
    </recommendedName>
</protein>
<dbReference type="InterPro" id="IPR040155">
    <property type="entry name" value="CEBPZ/Mak21-like"/>
</dbReference>
<dbReference type="FunCoup" id="E9GM49">
    <property type="interactions" value="1349"/>
</dbReference>
<proteinExistence type="inferred from homology"/>
<feature type="domain" description="CCAAT-binding factor" evidence="3">
    <location>
        <begin position="295"/>
        <end position="517"/>
    </location>
</feature>
<feature type="region of interest" description="Disordered" evidence="2">
    <location>
        <begin position="401"/>
        <end position="463"/>
    </location>
</feature>
<evidence type="ECO:0000259" key="3">
    <source>
        <dbReference type="Pfam" id="PF03914"/>
    </source>
</evidence>